<sequence>MFEWITGLFYQQKKDAEEDINEDWMCLNLDGSITHLDTKSKAFTKADYEVIETLYYHLQAKHRDITKEVLPIMRDRELKMIKASKLNGHSTRSPGFLRNPSIRSWQIKSF</sequence>
<dbReference type="Proteomes" id="UP001479436">
    <property type="component" value="Unassembled WGS sequence"/>
</dbReference>
<protein>
    <submittedName>
        <fullName evidence="1">Uncharacterized protein</fullName>
    </submittedName>
</protein>
<accession>A0ABR2X013</accession>
<dbReference type="EMBL" id="JASJQH010000103">
    <property type="protein sequence ID" value="KAK9767076.1"/>
    <property type="molecule type" value="Genomic_DNA"/>
</dbReference>
<keyword evidence="2" id="KW-1185">Reference proteome</keyword>
<proteinExistence type="predicted"/>
<evidence type="ECO:0000313" key="1">
    <source>
        <dbReference type="EMBL" id="KAK9767076.1"/>
    </source>
</evidence>
<organism evidence="1 2">
    <name type="scientific">Basidiobolus ranarum</name>
    <dbReference type="NCBI Taxonomy" id="34480"/>
    <lineage>
        <taxon>Eukaryota</taxon>
        <taxon>Fungi</taxon>
        <taxon>Fungi incertae sedis</taxon>
        <taxon>Zoopagomycota</taxon>
        <taxon>Entomophthoromycotina</taxon>
        <taxon>Basidiobolomycetes</taxon>
        <taxon>Basidiobolales</taxon>
        <taxon>Basidiobolaceae</taxon>
        <taxon>Basidiobolus</taxon>
    </lineage>
</organism>
<gene>
    <name evidence="1" type="ORF">K7432_003386</name>
</gene>
<evidence type="ECO:0000313" key="2">
    <source>
        <dbReference type="Proteomes" id="UP001479436"/>
    </source>
</evidence>
<name>A0ABR2X013_9FUNG</name>
<reference evidence="1 2" key="1">
    <citation type="submission" date="2023-04" db="EMBL/GenBank/DDBJ databases">
        <title>Genome of Basidiobolus ranarum AG-B5.</title>
        <authorList>
            <person name="Stajich J.E."/>
            <person name="Carter-House D."/>
            <person name="Gryganskyi A."/>
        </authorList>
    </citation>
    <scope>NUCLEOTIDE SEQUENCE [LARGE SCALE GENOMIC DNA]</scope>
    <source>
        <strain evidence="1 2">AG-B5</strain>
    </source>
</reference>
<comment type="caution">
    <text evidence="1">The sequence shown here is derived from an EMBL/GenBank/DDBJ whole genome shotgun (WGS) entry which is preliminary data.</text>
</comment>